<evidence type="ECO:0008006" key="4">
    <source>
        <dbReference type="Google" id="ProtNLM"/>
    </source>
</evidence>
<dbReference type="CDD" id="cd06222">
    <property type="entry name" value="RNase_H_like"/>
    <property type="match status" value="1"/>
</dbReference>
<dbReference type="GO" id="GO:0004523">
    <property type="term" value="F:RNA-DNA hybrid ribonuclease activity"/>
    <property type="evidence" value="ECO:0007669"/>
    <property type="project" value="InterPro"/>
</dbReference>
<dbReference type="GO" id="GO:0003676">
    <property type="term" value="F:nucleic acid binding"/>
    <property type="evidence" value="ECO:0007669"/>
    <property type="project" value="InterPro"/>
</dbReference>
<organism evidence="3">
    <name type="scientific">Fagus sylvatica</name>
    <name type="common">Beechnut</name>
    <dbReference type="NCBI Taxonomy" id="28930"/>
    <lineage>
        <taxon>Eukaryota</taxon>
        <taxon>Viridiplantae</taxon>
        <taxon>Streptophyta</taxon>
        <taxon>Embryophyta</taxon>
        <taxon>Tracheophyta</taxon>
        <taxon>Spermatophyta</taxon>
        <taxon>Magnoliopsida</taxon>
        <taxon>eudicotyledons</taxon>
        <taxon>Gunneridae</taxon>
        <taxon>Pentapetalae</taxon>
        <taxon>rosids</taxon>
        <taxon>fabids</taxon>
        <taxon>Fagales</taxon>
        <taxon>Fagaceae</taxon>
        <taxon>Fagus</taxon>
    </lineage>
</organism>
<dbReference type="InterPro" id="IPR002156">
    <property type="entry name" value="RNaseH_domain"/>
</dbReference>
<evidence type="ECO:0000259" key="1">
    <source>
        <dbReference type="Pfam" id="PF13456"/>
    </source>
</evidence>
<dbReference type="AlphaFoldDB" id="A0A2N9EIZ2"/>
<evidence type="ECO:0000313" key="3">
    <source>
        <dbReference type="EMBL" id="SPC74742.1"/>
    </source>
</evidence>
<dbReference type="EMBL" id="OIVN01000124">
    <property type="protein sequence ID" value="SPC74742.1"/>
    <property type="molecule type" value="Genomic_DNA"/>
</dbReference>
<name>A0A2N9EIZ2_FAGSY</name>
<sequence>MAVVDLMSQDKLGWDVGKLNVLFNEVIVQAIKNIPCWVVGQKDRWIWLKTNSGELTVKSACKEISHQGINALSSNFFSKLWKLPIHERLKMHLWCITSKLLPTKAALSRFDPNLNISCSLCDWPMESDCHLFWECPLARALWFGSEWSIRTDAIQLSDSAKLIEILIDPPVEKVHENRVPEIDGVLREVLIRSKEHENSRSPSSFSPQVNVQAVWIHPIPEYIKFNTDAAVGLSSSSIAVVARNWRGEVVLALSKRVNTTIPLQAEAEALLWADHIAAELGAEEVIFESDSKVCIDELNNVNVLNHWRIRNRLHTFLLISNDHPLWSCSWAPRVANGVAHFLARWSLQNRFWGTFVFELSPPSFSAAVLKDSIHVPIFVGPV</sequence>
<dbReference type="Gene3D" id="3.30.420.10">
    <property type="entry name" value="Ribonuclease H-like superfamily/Ribonuclease H"/>
    <property type="match status" value="1"/>
</dbReference>
<dbReference type="PANTHER" id="PTHR47723:SF19">
    <property type="entry name" value="POLYNUCLEOTIDYL TRANSFERASE, RIBONUCLEASE H-LIKE SUPERFAMILY PROTEIN"/>
    <property type="match status" value="1"/>
</dbReference>
<dbReference type="SUPFAM" id="SSF53098">
    <property type="entry name" value="Ribonuclease H-like"/>
    <property type="match status" value="1"/>
</dbReference>
<dbReference type="InterPro" id="IPR036397">
    <property type="entry name" value="RNaseH_sf"/>
</dbReference>
<dbReference type="InterPro" id="IPR044730">
    <property type="entry name" value="RNase_H-like_dom_plant"/>
</dbReference>
<proteinExistence type="predicted"/>
<reference evidence="3" key="1">
    <citation type="submission" date="2018-02" db="EMBL/GenBank/DDBJ databases">
        <authorList>
            <person name="Cohen D.B."/>
            <person name="Kent A.D."/>
        </authorList>
    </citation>
    <scope>NUCLEOTIDE SEQUENCE</scope>
</reference>
<protein>
    <recommendedName>
        <fullName evidence="4">RNase H type-1 domain-containing protein</fullName>
    </recommendedName>
</protein>
<gene>
    <name evidence="3" type="ORF">FSB_LOCUS2624</name>
</gene>
<feature type="domain" description="RNase H type-1" evidence="1">
    <location>
        <begin position="226"/>
        <end position="345"/>
    </location>
</feature>
<evidence type="ECO:0000259" key="2">
    <source>
        <dbReference type="Pfam" id="PF13966"/>
    </source>
</evidence>
<dbReference type="InterPro" id="IPR053151">
    <property type="entry name" value="RNase_H-like"/>
</dbReference>
<dbReference type="Pfam" id="PF13456">
    <property type="entry name" value="RVT_3"/>
    <property type="match status" value="1"/>
</dbReference>
<feature type="domain" description="Reverse transcriptase zinc-binding" evidence="2">
    <location>
        <begin position="57"/>
        <end position="142"/>
    </location>
</feature>
<dbReference type="Pfam" id="PF13966">
    <property type="entry name" value="zf-RVT"/>
    <property type="match status" value="1"/>
</dbReference>
<dbReference type="InterPro" id="IPR026960">
    <property type="entry name" value="RVT-Znf"/>
</dbReference>
<dbReference type="PANTHER" id="PTHR47723">
    <property type="entry name" value="OS05G0353850 PROTEIN"/>
    <property type="match status" value="1"/>
</dbReference>
<dbReference type="InterPro" id="IPR012337">
    <property type="entry name" value="RNaseH-like_sf"/>
</dbReference>
<accession>A0A2N9EIZ2</accession>